<dbReference type="InterPro" id="IPR001757">
    <property type="entry name" value="P_typ_ATPase"/>
</dbReference>
<evidence type="ECO:0000313" key="8">
    <source>
        <dbReference type="EMBL" id="POH72601.1"/>
    </source>
</evidence>
<dbReference type="SUPFAM" id="SSF81665">
    <property type="entry name" value="Calcium ATPase, transmembrane domain M"/>
    <property type="match status" value="1"/>
</dbReference>
<dbReference type="GO" id="GO:0015086">
    <property type="term" value="F:cadmium ion transmembrane transporter activity"/>
    <property type="evidence" value="ECO:0007669"/>
    <property type="project" value="TreeGrafter"/>
</dbReference>
<keyword evidence="6" id="KW-0067">ATP-binding</keyword>
<dbReference type="SUPFAM" id="SSF81653">
    <property type="entry name" value="Calcium ATPase, transduction domain A"/>
    <property type="match status" value="1"/>
</dbReference>
<evidence type="ECO:0000256" key="2">
    <source>
        <dbReference type="ARBA" id="ARBA00006024"/>
    </source>
</evidence>
<dbReference type="PRINTS" id="PR00119">
    <property type="entry name" value="CATATPASE"/>
</dbReference>
<accession>A0A2S3ZTK4</accession>
<dbReference type="InterPro" id="IPR023214">
    <property type="entry name" value="HAD_sf"/>
</dbReference>
<evidence type="ECO:0000313" key="9">
    <source>
        <dbReference type="Proteomes" id="UP000237061"/>
    </source>
</evidence>
<name>A0A2S3ZTK4_ARTGL</name>
<dbReference type="SUPFAM" id="SSF56784">
    <property type="entry name" value="HAD-like"/>
    <property type="match status" value="1"/>
</dbReference>
<proteinExistence type="inferred from homology"/>
<keyword evidence="9" id="KW-1185">Reference proteome</keyword>
<comment type="similarity">
    <text evidence="2 6">Belongs to the cation transport ATPase (P-type) (TC 3.A.3) family. Type IB subfamily.</text>
</comment>
<dbReference type="Gene3D" id="2.70.150.10">
    <property type="entry name" value="Calcium-transporting ATPase, cytoplasmic transduction domain A"/>
    <property type="match status" value="1"/>
</dbReference>
<dbReference type="PANTHER" id="PTHR48085">
    <property type="entry name" value="CADMIUM/ZINC-TRANSPORTING ATPASE HMA2-RELATED"/>
    <property type="match status" value="1"/>
</dbReference>
<dbReference type="InterPro" id="IPR008250">
    <property type="entry name" value="ATPase_P-typ_transduc_dom_A_sf"/>
</dbReference>
<evidence type="ECO:0000259" key="7">
    <source>
        <dbReference type="Pfam" id="PF00122"/>
    </source>
</evidence>
<dbReference type="NCBIfam" id="TIGR01512">
    <property type="entry name" value="ATPase-IB2_Cd"/>
    <property type="match status" value="1"/>
</dbReference>
<dbReference type="AlphaFoldDB" id="A0A2S3ZTK4"/>
<dbReference type="InterPro" id="IPR027256">
    <property type="entry name" value="P-typ_ATPase_IB"/>
</dbReference>
<dbReference type="PROSITE" id="PS51257">
    <property type="entry name" value="PROKAR_LIPOPROTEIN"/>
    <property type="match status" value="1"/>
</dbReference>
<dbReference type="EMBL" id="PPXC01000012">
    <property type="protein sequence ID" value="POH72601.1"/>
    <property type="molecule type" value="Genomic_DNA"/>
</dbReference>
<feature type="domain" description="P-type ATPase A" evidence="7">
    <location>
        <begin position="114"/>
        <end position="214"/>
    </location>
</feature>
<dbReference type="NCBIfam" id="TIGR01525">
    <property type="entry name" value="ATPase-IB_hvy"/>
    <property type="match status" value="1"/>
</dbReference>
<dbReference type="GO" id="GO:0019829">
    <property type="term" value="F:ATPase-coupled monoatomic cation transmembrane transporter activity"/>
    <property type="evidence" value="ECO:0007669"/>
    <property type="project" value="InterPro"/>
</dbReference>
<evidence type="ECO:0000256" key="4">
    <source>
        <dbReference type="ARBA" id="ARBA00022989"/>
    </source>
</evidence>
<dbReference type="GO" id="GO:0005524">
    <property type="term" value="F:ATP binding"/>
    <property type="evidence" value="ECO:0007669"/>
    <property type="project" value="UniProtKB-UniRule"/>
</dbReference>
<dbReference type="Pfam" id="PF00702">
    <property type="entry name" value="Hydrolase"/>
    <property type="match status" value="1"/>
</dbReference>
<keyword evidence="4 6" id="KW-1133">Transmembrane helix</keyword>
<dbReference type="PANTHER" id="PTHR48085:SF5">
    <property type="entry name" value="CADMIUM_ZINC-TRANSPORTING ATPASE HMA4-RELATED"/>
    <property type="match status" value="1"/>
</dbReference>
<feature type="transmembrane region" description="Helical" evidence="6">
    <location>
        <begin position="255"/>
        <end position="276"/>
    </location>
</feature>
<gene>
    <name evidence="8" type="primary">cadA</name>
    <name evidence="8" type="ORF">CVS27_14585</name>
</gene>
<dbReference type="Proteomes" id="UP000237061">
    <property type="component" value="Unassembled WGS sequence"/>
</dbReference>
<evidence type="ECO:0000256" key="6">
    <source>
        <dbReference type="RuleBase" id="RU362081"/>
    </source>
</evidence>
<feature type="transmembrane region" description="Helical" evidence="6">
    <location>
        <begin position="230"/>
        <end position="249"/>
    </location>
</feature>
<keyword evidence="3 6" id="KW-0812">Transmembrane</keyword>
<protein>
    <submittedName>
        <fullName evidence="8">Cadmium-translocating P-type ATPase</fullName>
    </submittedName>
</protein>
<evidence type="ECO:0000256" key="5">
    <source>
        <dbReference type="ARBA" id="ARBA00023136"/>
    </source>
</evidence>
<keyword evidence="6" id="KW-0547">Nucleotide-binding</keyword>
<dbReference type="GO" id="GO:0016887">
    <property type="term" value="F:ATP hydrolysis activity"/>
    <property type="evidence" value="ECO:0007669"/>
    <property type="project" value="InterPro"/>
</dbReference>
<dbReference type="Gene3D" id="3.40.1110.10">
    <property type="entry name" value="Calcium-transporting ATPase, cytoplasmic domain N"/>
    <property type="match status" value="1"/>
</dbReference>
<dbReference type="InterPro" id="IPR036412">
    <property type="entry name" value="HAD-like_sf"/>
</dbReference>
<dbReference type="RefSeq" id="WP_103466543.1">
    <property type="nucleotide sequence ID" value="NZ_PPXC01000012.1"/>
</dbReference>
<dbReference type="InterPro" id="IPR051014">
    <property type="entry name" value="Cation_Transport_ATPase_IB"/>
</dbReference>
<dbReference type="InterPro" id="IPR018303">
    <property type="entry name" value="ATPase_P-typ_P_site"/>
</dbReference>
<dbReference type="GO" id="GO:0046872">
    <property type="term" value="F:metal ion binding"/>
    <property type="evidence" value="ECO:0007669"/>
    <property type="project" value="UniProtKB-KW"/>
</dbReference>
<evidence type="ECO:0000256" key="3">
    <source>
        <dbReference type="ARBA" id="ARBA00022692"/>
    </source>
</evidence>
<feature type="transmembrane region" description="Helical" evidence="6">
    <location>
        <begin position="64"/>
        <end position="89"/>
    </location>
</feature>
<dbReference type="GO" id="GO:0005886">
    <property type="term" value="C:plasma membrane"/>
    <property type="evidence" value="ECO:0007669"/>
    <property type="project" value="UniProtKB-SubCell"/>
</dbReference>
<keyword evidence="6" id="KW-0479">Metal-binding</keyword>
<organism evidence="8 9">
    <name type="scientific">Arthrobacter glacialis</name>
    <dbReference type="NCBI Taxonomy" id="1664"/>
    <lineage>
        <taxon>Bacteria</taxon>
        <taxon>Bacillati</taxon>
        <taxon>Actinomycetota</taxon>
        <taxon>Actinomycetes</taxon>
        <taxon>Micrococcales</taxon>
        <taxon>Micrococcaceae</taxon>
        <taxon>Arthrobacter</taxon>
    </lineage>
</organism>
<dbReference type="InterPro" id="IPR023299">
    <property type="entry name" value="ATPase_P-typ_cyto_dom_N"/>
</dbReference>
<dbReference type="Pfam" id="PF00122">
    <property type="entry name" value="E1-E2_ATPase"/>
    <property type="match status" value="1"/>
</dbReference>
<sequence>MTFIRTHLMITATLAVGCLVLILLGVGQGGAAQLLASVFAGCAAISRGAAMIRDMVHGRWGVDLLAVTAIVSTIVVGEYIASLIVVLMLSGGTALEKYASGRAQAELTALLNRAPQSAHREGRGGVLADIAVREVAVGDILLIRPAEVVPVDGRLLSTAASFDESAITGESLPVELGQGDGILSGSLNGPVAVQMEATATADDSQYSRIVALVQGAASSRAPVVRLADRYAVPFTLLSLVIAGVAWLLSGDALRFAEVLVVATPCPLLIAAPVAFLGGMSRSARNGIIVKSGGTLEQLAKVATVVFDKTGTLTQGRPTLEEVRVAANSRGFPNADELLVLAASAEQYSSHVLASSVVNAALNRGLSLTHAKEAVEHATDGVSALVGDHWVVVGKRSFVSQNTGLVPEPELTGGQLAVYVGADSRYLGALIMSDPLRENAVETLASLRDLGVAHTLMVTGDALSTAEHIAGQAGISQVRAGCRPADKVTIVRGVLQRPVMMVGDGINDAPVLAAADVGVAMGAKGSTAASESAHVVIMVDDLSKVASAVRIGKDTVRIAVQSIWIGILLSLGLMLFAAAGLIPAVAGALSQELVDLATIFNALRALKWGERSSARASARVHYSPPHQLVQK</sequence>
<feature type="transmembrane region" description="Helical" evidence="6">
    <location>
        <begin position="562"/>
        <end position="585"/>
    </location>
</feature>
<comment type="subcellular location">
    <subcellularLocation>
        <location evidence="1">Cell membrane</location>
        <topology evidence="1">Multi-pass membrane protein</topology>
    </subcellularLocation>
</comment>
<keyword evidence="6" id="KW-1003">Cell membrane</keyword>
<evidence type="ECO:0000256" key="1">
    <source>
        <dbReference type="ARBA" id="ARBA00004651"/>
    </source>
</evidence>
<dbReference type="PROSITE" id="PS00154">
    <property type="entry name" value="ATPASE_E1_E2"/>
    <property type="match status" value="1"/>
</dbReference>
<dbReference type="InterPro" id="IPR023298">
    <property type="entry name" value="ATPase_P-typ_TM_dom_sf"/>
</dbReference>
<comment type="caution">
    <text evidence="8">The sequence shown here is derived from an EMBL/GenBank/DDBJ whole genome shotgun (WGS) entry which is preliminary data.</text>
</comment>
<dbReference type="InterPro" id="IPR059000">
    <property type="entry name" value="ATPase_P-type_domA"/>
</dbReference>
<dbReference type="NCBIfam" id="TIGR01494">
    <property type="entry name" value="ATPase_P-type"/>
    <property type="match status" value="1"/>
</dbReference>
<reference evidence="8 9" key="1">
    <citation type="submission" date="2018-01" db="EMBL/GenBank/DDBJ databases">
        <title>Arthrobacter sp. nov., from glaciers in China.</title>
        <authorList>
            <person name="Liu Q."/>
            <person name="Xin Y.-H."/>
        </authorList>
    </citation>
    <scope>NUCLEOTIDE SEQUENCE [LARGE SCALE GENOMIC DNA]</scope>
    <source>
        <strain evidence="8 9">HLT2-12-2</strain>
    </source>
</reference>
<dbReference type="Gene3D" id="3.40.50.1000">
    <property type="entry name" value="HAD superfamily/HAD-like"/>
    <property type="match status" value="1"/>
</dbReference>
<keyword evidence="5 6" id="KW-0472">Membrane</keyword>